<accession>A0A0C9XW51</accession>
<dbReference type="OrthoDB" id="3119157at2759"/>
<evidence type="ECO:0000256" key="1">
    <source>
        <dbReference type="SAM" id="MobiDB-lite"/>
    </source>
</evidence>
<evidence type="ECO:0000313" key="2">
    <source>
        <dbReference type="EMBL" id="KIK05814.1"/>
    </source>
</evidence>
<sequence length="91" mass="10340">MVFQPTAPPPHWTCPNSFDSSPVLAIPPQKLQSGVDDTEPVQRVRVQRHRRSLLMRCQLRNSSYTLSTNVDGETSGRRRGSLRSVRQNHES</sequence>
<reference evidence="3" key="2">
    <citation type="submission" date="2015-01" db="EMBL/GenBank/DDBJ databases">
        <title>Evolutionary Origins and Diversification of the Mycorrhizal Mutualists.</title>
        <authorList>
            <consortium name="DOE Joint Genome Institute"/>
            <consortium name="Mycorrhizal Genomics Consortium"/>
            <person name="Kohler A."/>
            <person name="Kuo A."/>
            <person name="Nagy L.G."/>
            <person name="Floudas D."/>
            <person name="Copeland A."/>
            <person name="Barry K.W."/>
            <person name="Cichocki N."/>
            <person name="Veneault-Fourrey C."/>
            <person name="LaButti K."/>
            <person name="Lindquist E.A."/>
            <person name="Lipzen A."/>
            <person name="Lundell T."/>
            <person name="Morin E."/>
            <person name="Murat C."/>
            <person name="Riley R."/>
            <person name="Ohm R."/>
            <person name="Sun H."/>
            <person name="Tunlid A."/>
            <person name="Henrissat B."/>
            <person name="Grigoriev I.V."/>
            <person name="Hibbett D.S."/>
            <person name="Martin F."/>
        </authorList>
    </citation>
    <scope>NUCLEOTIDE SEQUENCE [LARGE SCALE GENOMIC DNA]</scope>
    <source>
        <strain evidence="3">LaAM-08-1</strain>
    </source>
</reference>
<dbReference type="HOGENOM" id="CLU_187841_0_0_1"/>
<gene>
    <name evidence="2" type="ORF">K443DRAFT_327233</name>
</gene>
<dbReference type="AlphaFoldDB" id="A0A0C9XW51"/>
<reference evidence="2 3" key="1">
    <citation type="submission" date="2014-04" db="EMBL/GenBank/DDBJ databases">
        <authorList>
            <consortium name="DOE Joint Genome Institute"/>
            <person name="Kuo A."/>
            <person name="Kohler A."/>
            <person name="Nagy L.G."/>
            <person name="Floudas D."/>
            <person name="Copeland A."/>
            <person name="Barry K.W."/>
            <person name="Cichocki N."/>
            <person name="Veneault-Fourrey C."/>
            <person name="LaButti K."/>
            <person name="Lindquist E.A."/>
            <person name="Lipzen A."/>
            <person name="Lundell T."/>
            <person name="Morin E."/>
            <person name="Murat C."/>
            <person name="Sun H."/>
            <person name="Tunlid A."/>
            <person name="Henrissat B."/>
            <person name="Grigoriev I.V."/>
            <person name="Hibbett D.S."/>
            <person name="Martin F."/>
            <person name="Nordberg H.P."/>
            <person name="Cantor M.N."/>
            <person name="Hua S.X."/>
        </authorList>
    </citation>
    <scope>NUCLEOTIDE SEQUENCE [LARGE SCALE GENOMIC DNA]</scope>
    <source>
        <strain evidence="2 3">LaAM-08-1</strain>
    </source>
</reference>
<name>A0A0C9XW51_9AGAR</name>
<feature type="region of interest" description="Disordered" evidence="1">
    <location>
        <begin position="66"/>
        <end position="91"/>
    </location>
</feature>
<dbReference type="EMBL" id="KN838557">
    <property type="protein sequence ID" value="KIK05814.1"/>
    <property type="molecule type" value="Genomic_DNA"/>
</dbReference>
<dbReference type="Proteomes" id="UP000054477">
    <property type="component" value="Unassembled WGS sequence"/>
</dbReference>
<evidence type="ECO:0000313" key="3">
    <source>
        <dbReference type="Proteomes" id="UP000054477"/>
    </source>
</evidence>
<keyword evidence="3" id="KW-1185">Reference proteome</keyword>
<proteinExistence type="predicted"/>
<organism evidence="2 3">
    <name type="scientific">Laccaria amethystina LaAM-08-1</name>
    <dbReference type="NCBI Taxonomy" id="1095629"/>
    <lineage>
        <taxon>Eukaryota</taxon>
        <taxon>Fungi</taxon>
        <taxon>Dikarya</taxon>
        <taxon>Basidiomycota</taxon>
        <taxon>Agaricomycotina</taxon>
        <taxon>Agaricomycetes</taxon>
        <taxon>Agaricomycetidae</taxon>
        <taxon>Agaricales</taxon>
        <taxon>Agaricineae</taxon>
        <taxon>Hydnangiaceae</taxon>
        <taxon>Laccaria</taxon>
    </lineage>
</organism>
<protein>
    <submittedName>
        <fullName evidence="2">Uncharacterized protein</fullName>
    </submittedName>
</protein>